<feature type="compositionally biased region" description="Polar residues" evidence="1">
    <location>
        <begin position="110"/>
        <end position="125"/>
    </location>
</feature>
<keyword evidence="2" id="KW-1133">Transmembrane helix</keyword>
<gene>
    <name evidence="3" type="ORF">L1785_13605</name>
</gene>
<name>A0AA41QEJ8_9MICO</name>
<dbReference type="AlphaFoldDB" id="A0AA41QEJ8"/>
<keyword evidence="2" id="KW-0812">Transmembrane</keyword>
<dbReference type="RefSeq" id="WP_236089811.1">
    <property type="nucleotide sequence ID" value="NZ_JAKGSG010000036.1"/>
</dbReference>
<feature type="transmembrane region" description="Helical" evidence="2">
    <location>
        <begin position="20"/>
        <end position="40"/>
    </location>
</feature>
<evidence type="ECO:0000256" key="2">
    <source>
        <dbReference type="SAM" id="Phobius"/>
    </source>
</evidence>
<evidence type="ECO:0000313" key="3">
    <source>
        <dbReference type="EMBL" id="MCF4122014.1"/>
    </source>
</evidence>
<organism evidence="3 4">
    <name type="scientific">Antribacter soli</name>
    <dbReference type="NCBI Taxonomy" id="2910976"/>
    <lineage>
        <taxon>Bacteria</taxon>
        <taxon>Bacillati</taxon>
        <taxon>Actinomycetota</taxon>
        <taxon>Actinomycetes</taxon>
        <taxon>Micrococcales</taxon>
        <taxon>Promicromonosporaceae</taxon>
        <taxon>Antribacter</taxon>
    </lineage>
</organism>
<sequence length="135" mass="14758">MRRRPRASETWRRFAVRSLFALTPLTVVTAVIDAFLAVVVGRLTADPIGEHLVALAWLTAASLVVTWASVLTWRAVAAAGERRLRGELLHATLHQQVSPASPYQSYLPAQQLHSSPESATGTPPTLSDRRSEGHQ</sequence>
<reference evidence="3" key="1">
    <citation type="submission" date="2022-01" db="EMBL/GenBank/DDBJ databases">
        <title>Antribacter sp. nov., isolated from Guizhou of China.</title>
        <authorList>
            <person name="Chengliang C."/>
            <person name="Ya Z."/>
        </authorList>
    </citation>
    <scope>NUCLEOTIDE SEQUENCE</scope>
    <source>
        <strain evidence="3">KLBMP 9083</strain>
    </source>
</reference>
<dbReference type="EMBL" id="JAKGSG010000036">
    <property type="protein sequence ID" value="MCF4122014.1"/>
    <property type="molecule type" value="Genomic_DNA"/>
</dbReference>
<protein>
    <submittedName>
        <fullName evidence="3">Uncharacterized protein</fullName>
    </submittedName>
</protein>
<dbReference type="Proteomes" id="UP001165405">
    <property type="component" value="Unassembled WGS sequence"/>
</dbReference>
<accession>A0AA41QEJ8</accession>
<proteinExistence type="predicted"/>
<evidence type="ECO:0000256" key="1">
    <source>
        <dbReference type="SAM" id="MobiDB-lite"/>
    </source>
</evidence>
<keyword evidence="4" id="KW-1185">Reference proteome</keyword>
<feature type="transmembrane region" description="Helical" evidence="2">
    <location>
        <begin position="52"/>
        <end position="76"/>
    </location>
</feature>
<evidence type="ECO:0000313" key="4">
    <source>
        <dbReference type="Proteomes" id="UP001165405"/>
    </source>
</evidence>
<feature type="region of interest" description="Disordered" evidence="1">
    <location>
        <begin position="110"/>
        <end position="135"/>
    </location>
</feature>
<keyword evidence="2" id="KW-0472">Membrane</keyword>
<comment type="caution">
    <text evidence="3">The sequence shown here is derived from an EMBL/GenBank/DDBJ whole genome shotgun (WGS) entry which is preliminary data.</text>
</comment>